<dbReference type="InterPro" id="IPR036388">
    <property type="entry name" value="WH-like_DNA-bd_sf"/>
</dbReference>
<dbReference type="InterPro" id="IPR013325">
    <property type="entry name" value="RNA_pol_sigma_r2"/>
</dbReference>
<keyword evidence="2" id="KW-0805">Transcription regulation</keyword>
<reference evidence="9 10" key="1">
    <citation type="submission" date="2018-07" db="EMBL/GenBank/DDBJ databases">
        <title>Genomic Encyclopedia of Type Strains, Phase III (KMG-III): the genomes of soil and plant-associated and newly described type strains.</title>
        <authorList>
            <person name="Whitman W."/>
        </authorList>
    </citation>
    <scope>NUCLEOTIDE SEQUENCE [LARGE SCALE GENOMIC DNA]</scope>
    <source>
        <strain evidence="9 10">CECT 7506</strain>
    </source>
</reference>
<dbReference type="Pfam" id="PF08281">
    <property type="entry name" value="Sigma70_r4_2"/>
    <property type="match status" value="1"/>
</dbReference>
<dbReference type="RefSeq" id="WP_114383803.1">
    <property type="nucleotide sequence ID" value="NZ_QPJD01000023.1"/>
</dbReference>
<feature type="domain" description="RNA polymerase sigma-70 region 2" evidence="7">
    <location>
        <begin position="9"/>
        <end position="76"/>
    </location>
</feature>
<evidence type="ECO:0000256" key="1">
    <source>
        <dbReference type="ARBA" id="ARBA00010641"/>
    </source>
</evidence>
<evidence type="ECO:0000259" key="7">
    <source>
        <dbReference type="Pfam" id="PF04542"/>
    </source>
</evidence>
<keyword evidence="3" id="KW-0731">Sigma factor</keyword>
<dbReference type="Gene3D" id="1.10.10.10">
    <property type="entry name" value="Winged helix-like DNA-binding domain superfamily/Winged helix DNA-binding domain"/>
    <property type="match status" value="1"/>
</dbReference>
<proteinExistence type="inferred from homology"/>
<evidence type="ECO:0000256" key="2">
    <source>
        <dbReference type="ARBA" id="ARBA00023015"/>
    </source>
</evidence>
<dbReference type="SUPFAM" id="SSF88659">
    <property type="entry name" value="Sigma3 and sigma4 domains of RNA polymerase sigma factors"/>
    <property type="match status" value="1"/>
</dbReference>
<evidence type="ECO:0000313" key="9">
    <source>
        <dbReference type="EMBL" id="RCW41496.1"/>
    </source>
</evidence>
<feature type="compositionally biased region" description="Basic and acidic residues" evidence="6">
    <location>
        <begin position="73"/>
        <end position="87"/>
    </location>
</feature>
<dbReference type="Gene3D" id="1.10.1740.10">
    <property type="match status" value="1"/>
</dbReference>
<dbReference type="PANTHER" id="PTHR43133:SF8">
    <property type="entry name" value="RNA POLYMERASE SIGMA FACTOR HI_1459-RELATED"/>
    <property type="match status" value="1"/>
</dbReference>
<dbReference type="SUPFAM" id="SSF88946">
    <property type="entry name" value="Sigma2 domain of RNA polymerase sigma factors"/>
    <property type="match status" value="1"/>
</dbReference>
<keyword evidence="4" id="KW-0238">DNA-binding</keyword>
<keyword evidence="10" id="KW-1185">Reference proteome</keyword>
<sequence>MKQDLFHELYTGCSKQVYAYLLGRTSSKDTAADLLHDVFLRIWNRMEVAERIPAEQRLYWIFSIASNRVKDHYRNSGNRKQAEEQIRGRHQATPSGDLSSLLAAREQFNELESAIGGLPEEFRCMLIMKAVGGMNSNQIGDALGIPAGTVRYKLSQARGLLVRQLGLLETEAAAGRRKTNG</sequence>
<dbReference type="Pfam" id="PF04542">
    <property type="entry name" value="Sigma70_r2"/>
    <property type="match status" value="1"/>
</dbReference>
<dbReference type="InterPro" id="IPR014284">
    <property type="entry name" value="RNA_pol_sigma-70_dom"/>
</dbReference>
<dbReference type="Proteomes" id="UP000252415">
    <property type="component" value="Unassembled WGS sequence"/>
</dbReference>
<dbReference type="AlphaFoldDB" id="A0A368VLF7"/>
<evidence type="ECO:0000256" key="5">
    <source>
        <dbReference type="ARBA" id="ARBA00023163"/>
    </source>
</evidence>
<dbReference type="InterPro" id="IPR013249">
    <property type="entry name" value="RNA_pol_sigma70_r4_t2"/>
</dbReference>
<protein>
    <submittedName>
        <fullName evidence="9">RNA polymerase sigma-70 factor (ECF subfamily)</fullName>
    </submittedName>
</protein>
<keyword evidence="5" id="KW-0804">Transcription</keyword>
<dbReference type="InterPro" id="IPR039425">
    <property type="entry name" value="RNA_pol_sigma-70-like"/>
</dbReference>
<evidence type="ECO:0000259" key="8">
    <source>
        <dbReference type="Pfam" id="PF08281"/>
    </source>
</evidence>
<dbReference type="GO" id="GO:0006352">
    <property type="term" value="P:DNA-templated transcription initiation"/>
    <property type="evidence" value="ECO:0007669"/>
    <property type="project" value="InterPro"/>
</dbReference>
<comment type="similarity">
    <text evidence="1">Belongs to the sigma-70 factor family. ECF subfamily.</text>
</comment>
<comment type="caution">
    <text evidence="9">The sequence shown here is derived from an EMBL/GenBank/DDBJ whole genome shotgun (WGS) entry which is preliminary data.</text>
</comment>
<organism evidence="9 10">
    <name type="scientific">Paenibacillus prosopidis</name>
    <dbReference type="NCBI Taxonomy" id="630520"/>
    <lineage>
        <taxon>Bacteria</taxon>
        <taxon>Bacillati</taxon>
        <taxon>Bacillota</taxon>
        <taxon>Bacilli</taxon>
        <taxon>Bacillales</taxon>
        <taxon>Paenibacillaceae</taxon>
        <taxon>Paenibacillus</taxon>
    </lineage>
</organism>
<dbReference type="GO" id="GO:0016987">
    <property type="term" value="F:sigma factor activity"/>
    <property type="evidence" value="ECO:0007669"/>
    <property type="project" value="UniProtKB-KW"/>
</dbReference>
<evidence type="ECO:0000313" key="10">
    <source>
        <dbReference type="Proteomes" id="UP000252415"/>
    </source>
</evidence>
<evidence type="ECO:0000256" key="4">
    <source>
        <dbReference type="ARBA" id="ARBA00023125"/>
    </source>
</evidence>
<feature type="region of interest" description="Disordered" evidence="6">
    <location>
        <begin position="73"/>
        <end position="94"/>
    </location>
</feature>
<dbReference type="EMBL" id="QPJD01000023">
    <property type="protein sequence ID" value="RCW41496.1"/>
    <property type="molecule type" value="Genomic_DNA"/>
</dbReference>
<dbReference type="NCBIfam" id="TIGR02937">
    <property type="entry name" value="sigma70-ECF"/>
    <property type="match status" value="1"/>
</dbReference>
<evidence type="ECO:0000256" key="3">
    <source>
        <dbReference type="ARBA" id="ARBA00023082"/>
    </source>
</evidence>
<feature type="domain" description="RNA polymerase sigma factor 70 region 4 type 2" evidence="8">
    <location>
        <begin position="109"/>
        <end position="158"/>
    </location>
</feature>
<dbReference type="InterPro" id="IPR007627">
    <property type="entry name" value="RNA_pol_sigma70_r2"/>
</dbReference>
<dbReference type="InterPro" id="IPR013324">
    <property type="entry name" value="RNA_pol_sigma_r3/r4-like"/>
</dbReference>
<dbReference type="PANTHER" id="PTHR43133">
    <property type="entry name" value="RNA POLYMERASE ECF-TYPE SIGMA FACTO"/>
    <property type="match status" value="1"/>
</dbReference>
<dbReference type="GO" id="GO:0003677">
    <property type="term" value="F:DNA binding"/>
    <property type="evidence" value="ECO:0007669"/>
    <property type="project" value="UniProtKB-KW"/>
</dbReference>
<name>A0A368VLF7_9BACL</name>
<accession>A0A368VLF7</accession>
<gene>
    <name evidence="9" type="ORF">DFP97_12325</name>
</gene>
<evidence type="ECO:0000256" key="6">
    <source>
        <dbReference type="SAM" id="MobiDB-lite"/>
    </source>
</evidence>
<dbReference type="OrthoDB" id="306910at2"/>